<feature type="chain" id="PRO_5021430889" description="Cytochrome bc1 complex Rieske iron-sulfur subunit" evidence="11">
    <location>
        <begin position="24"/>
        <end position="134"/>
    </location>
</feature>
<keyword evidence="11" id="KW-0732">Signal</keyword>
<dbReference type="Pfam" id="PF00355">
    <property type="entry name" value="Rieske"/>
    <property type="match status" value="1"/>
</dbReference>
<keyword evidence="3" id="KW-0001">2Fe-2S</keyword>
<comment type="function">
    <text evidence="1">Iron-sulfur subunit of the cytochrome bc1 complex, an essential component of the respiratory electron transport chain required for ATP synthesis. The bc1 complex catalyzes the oxidation of menaquinol and the reduction of cytochrome c in the respiratory chain. The bc1 complex operates through a Q-cycle mechanism that couples electron transfer to generation of the proton gradient that drives ATP synthesis.</text>
</comment>
<dbReference type="PROSITE" id="PS51257">
    <property type="entry name" value="PROKAR_LIPOPROTEIN"/>
    <property type="match status" value="1"/>
</dbReference>
<keyword evidence="5" id="KW-0408">Iron</keyword>
<evidence type="ECO:0000313" key="14">
    <source>
        <dbReference type="Proteomes" id="UP000315226"/>
    </source>
</evidence>
<evidence type="ECO:0000256" key="9">
    <source>
        <dbReference type="ARBA" id="ARBA00034078"/>
    </source>
</evidence>
<sequence>MSGVARRTVVSAAGAAGLAAALAACGGGDTEDKGTEEQAGATLARTGDIPVGGGKVIAGQGLVITQPKAGEFKAFSSKCTHAGCAVSGVKDGVIVCPCHQSHFDASDGSVKSGPATSPLPPTPIQVVGDEISLG</sequence>
<comment type="cofactor">
    <cofactor evidence="9">
        <name>[2Fe-2S] cluster</name>
        <dbReference type="ChEBI" id="CHEBI:190135"/>
    </cofactor>
</comment>
<keyword evidence="4" id="KW-0479">Metal-binding</keyword>
<keyword evidence="14" id="KW-1185">Reference proteome</keyword>
<feature type="domain" description="Rieske" evidence="12">
    <location>
        <begin position="41"/>
        <end position="133"/>
    </location>
</feature>
<evidence type="ECO:0000256" key="10">
    <source>
        <dbReference type="SAM" id="MobiDB-lite"/>
    </source>
</evidence>
<dbReference type="EMBL" id="BJMN01000030">
    <property type="protein sequence ID" value="GEB59049.1"/>
    <property type="molecule type" value="Genomic_DNA"/>
</dbReference>
<dbReference type="GO" id="GO:0016020">
    <property type="term" value="C:membrane"/>
    <property type="evidence" value="ECO:0007669"/>
    <property type="project" value="InterPro"/>
</dbReference>
<evidence type="ECO:0000259" key="12">
    <source>
        <dbReference type="PROSITE" id="PS51296"/>
    </source>
</evidence>
<dbReference type="PRINTS" id="PR00162">
    <property type="entry name" value="RIESKE"/>
</dbReference>
<evidence type="ECO:0000256" key="11">
    <source>
        <dbReference type="SAM" id="SignalP"/>
    </source>
</evidence>
<dbReference type="PROSITE" id="PS51318">
    <property type="entry name" value="TAT"/>
    <property type="match status" value="1"/>
</dbReference>
<dbReference type="Gene3D" id="2.102.10.10">
    <property type="entry name" value="Rieske [2Fe-2S] iron-sulphur domain"/>
    <property type="match status" value="1"/>
</dbReference>
<evidence type="ECO:0000256" key="2">
    <source>
        <dbReference type="ARBA" id="ARBA00015816"/>
    </source>
</evidence>
<dbReference type="RefSeq" id="WP_141298305.1">
    <property type="nucleotide sequence ID" value="NZ_BJMN01000030.1"/>
</dbReference>
<evidence type="ECO:0000313" key="13">
    <source>
        <dbReference type="EMBL" id="GEB59049.1"/>
    </source>
</evidence>
<feature type="region of interest" description="Disordered" evidence="10">
    <location>
        <begin position="26"/>
        <end position="45"/>
    </location>
</feature>
<evidence type="ECO:0000256" key="1">
    <source>
        <dbReference type="ARBA" id="ARBA00002494"/>
    </source>
</evidence>
<dbReference type="PANTHER" id="PTHR10134">
    <property type="entry name" value="CYTOCHROME B-C1 COMPLEX SUBUNIT RIESKE, MITOCHONDRIAL"/>
    <property type="match status" value="1"/>
</dbReference>
<dbReference type="FunFam" id="2.102.10.10:FF:000016">
    <property type="entry name" value="Nitrite reductase/ring-hydroxylating ferredoxin subunit"/>
    <property type="match status" value="1"/>
</dbReference>
<keyword evidence="6" id="KW-0411">Iron-sulfur</keyword>
<evidence type="ECO:0000256" key="6">
    <source>
        <dbReference type="ARBA" id="ARBA00023014"/>
    </source>
</evidence>
<feature type="signal peptide" evidence="11">
    <location>
        <begin position="1"/>
        <end position="23"/>
    </location>
</feature>
<gene>
    <name evidence="13" type="ORF">SGA01_46540</name>
</gene>
<dbReference type="InterPro" id="IPR005805">
    <property type="entry name" value="Rieske_Fe-S_prot_C"/>
</dbReference>
<accession>A0A4Y3RNV5</accession>
<dbReference type="GO" id="GO:0004497">
    <property type="term" value="F:monooxygenase activity"/>
    <property type="evidence" value="ECO:0007669"/>
    <property type="project" value="UniProtKB-ARBA"/>
</dbReference>
<dbReference type="InterPro" id="IPR006311">
    <property type="entry name" value="TAT_signal"/>
</dbReference>
<dbReference type="OrthoDB" id="25106at2"/>
<evidence type="ECO:0000256" key="7">
    <source>
        <dbReference type="ARBA" id="ARBA00023157"/>
    </source>
</evidence>
<proteinExistence type="predicted"/>
<dbReference type="GO" id="GO:0051537">
    <property type="term" value="F:2 iron, 2 sulfur cluster binding"/>
    <property type="evidence" value="ECO:0007669"/>
    <property type="project" value="UniProtKB-KW"/>
</dbReference>
<evidence type="ECO:0000256" key="3">
    <source>
        <dbReference type="ARBA" id="ARBA00022714"/>
    </source>
</evidence>
<dbReference type="AlphaFoldDB" id="A0A4Y3RNV5"/>
<dbReference type="CDD" id="cd03467">
    <property type="entry name" value="Rieske"/>
    <property type="match status" value="1"/>
</dbReference>
<dbReference type="GO" id="GO:0016705">
    <property type="term" value="F:oxidoreductase activity, acting on paired donors, with incorporation or reduction of molecular oxygen"/>
    <property type="evidence" value="ECO:0007669"/>
    <property type="project" value="UniProtKB-ARBA"/>
</dbReference>
<dbReference type="GO" id="GO:0046872">
    <property type="term" value="F:metal ion binding"/>
    <property type="evidence" value="ECO:0007669"/>
    <property type="project" value="UniProtKB-KW"/>
</dbReference>
<protein>
    <recommendedName>
        <fullName evidence="2">Cytochrome bc1 complex Rieske iron-sulfur subunit</fullName>
    </recommendedName>
    <alternativeName>
        <fullName evidence="8">Cytochrome bc1 reductase complex subunit QcrA</fullName>
    </alternativeName>
</protein>
<name>A0A4Y3RNV5_9ACTN</name>
<comment type="caution">
    <text evidence="13">The sequence shown here is derived from an EMBL/GenBank/DDBJ whole genome shotgun (WGS) entry which is preliminary data.</text>
</comment>
<dbReference type="Proteomes" id="UP000315226">
    <property type="component" value="Unassembled WGS sequence"/>
</dbReference>
<evidence type="ECO:0000256" key="5">
    <source>
        <dbReference type="ARBA" id="ARBA00023004"/>
    </source>
</evidence>
<evidence type="ECO:0000256" key="4">
    <source>
        <dbReference type="ARBA" id="ARBA00022723"/>
    </source>
</evidence>
<keyword evidence="7" id="KW-1015">Disulfide bond</keyword>
<dbReference type="SUPFAM" id="SSF50022">
    <property type="entry name" value="ISP domain"/>
    <property type="match status" value="1"/>
</dbReference>
<dbReference type="InterPro" id="IPR036922">
    <property type="entry name" value="Rieske_2Fe-2S_sf"/>
</dbReference>
<evidence type="ECO:0000256" key="8">
    <source>
        <dbReference type="ARBA" id="ARBA00029586"/>
    </source>
</evidence>
<organism evidence="13 14">
    <name type="scientific">Streptomyces gardneri</name>
    <dbReference type="NCBI Taxonomy" id="66892"/>
    <lineage>
        <taxon>Bacteria</taxon>
        <taxon>Bacillati</taxon>
        <taxon>Actinomycetota</taxon>
        <taxon>Actinomycetes</taxon>
        <taxon>Kitasatosporales</taxon>
        <taxon>Streptomycetaceae</taxon>
        <taxon>Streptomyces</taxon>
    </lineage>
</organism>
<dbReference type="InterPro" id="IPR017941">
    <property type="entry name" value="Rieske_2Fe-2S"/>
</dbReference>
<reference evidence="13 14" key="1">
    <citation type="submission" date="2019-06" db="EMBL/GenBank/DDBJ databases">
        <title>Whole genome shotgun sequence of Streptomyces gardneri NBRC 12865.</title>
        <authorList>
            <person name="Hosoyama A."/>
            <person name="Uohara A."/>
            <person name="Ohji S."/>
            <person name="Ichikawa N."/>
        </authorList>
    </citation>
    <scope>NUCLEOTIDE SEQUENCE [LARGE SCALE GENOMIC DNA]</scope>
    <source>
        <strain evidence="13 14">NBRC 12865</strain>
    </source>
</reference>
<dbReference type="PROSITE" id="PS51296">
    <property type="entry name" value="RIESKE"/>
    <property type="match status" value="1"/>
</dbReference>
<dbReference type="InterPro" id="IPR014349">
    <property type="entry name" value="Rieske_Fe-S_prot"/>
</dbReference>